<name>A0A177Y4X5_9VIBR</name>
<comment type="caution">
    <text evidence="1">The sequence shown here is derived from an EMBL/GenBank/DDBJ whole genome shotgun (WGS) entry which is preliminary data.</text>
</comment>
<organism evidence="1 2">
    <name type="scientific">Vibrio bivalvicida</name>
    <dbReference type="NCBI Taxonomy" id="1276888"/>
    <lineage>
        <taxon>Bacteria</taxon>
        <taxon>Pseudomonadati</taxon>
        <taxon>Pseudomonadota</taxon>
        <taxon>Gammaproteobacteria</taxon>
        <taxon>Vibrionales</taxon>
        <taxon>Vibrionaceae</taxon>
        <taxon>Vibrio</taxon>
        <taxon>Vibrio oreintalis group</taxon>
    </lineage>
</organism>
<evidence type="ECO:0000313" key="2">
    <source>
        <dbReference type="Proteomes" id="UP000078406"/>
    </source>
</evidence>
<reference evidence="1 2" key="1">
    <citation type="journal article" date="2016" name="Syst. Appl. Microbiol.">
        <title>Vibrio bivalvicida sp. nov., a novel larval pathogen for bivalve molluscs reared in a hatchery.</title>
        <authorList>
            <person name="Dubert J."/>
            <person name="Romalde J.L."/>
            <person name="Prado S."/>
            <person name="Barja J.L."/>
        </authorList>
    </citation>
    <scope>NUCLEOTIDE SEQUENCE [LARGE SCALE GENOMIC DNA]</scope>
    <source>
        <strain evidence="1 2">605</strain>
    </source>
</reference>
<accession>A0A177Y4X5</accession>
<protein>
    <submittedName>
        <fullName evidence="1">Uncharacterized protein</fullName>
    </submittedName>
</protein>
<dbReference type="EMBL" id="LLEI02000018">
    <property type="protein sequence ID" value="OAJ95545.1"/>
    <property type="molecule type" value="Genomic_DNA"/>
</dbReference>
<evidence type="ECO:0000313" key="1">
    <source>
        <dbReference type="EMBL" id="OAJ95545.1"/>
    </source>
</evidence>
<sequence length="185" mass="20869">MAKRFCKMNRKQIAENLGDIHRLVVEPKYLCRSCARSSASKDSLCKPAAIPPQACQNKPLEQQQSCALLAEALPNTQANLPSEQKAQAVRRVVERVKEKALLQKTQLQTSQAETVASEVFDLEDKKSLKKAKKAIKKHYKQQKKLLKLANKQRKLIKKQKKLEDKVSLSSLVAEIPETQTSSNLH</sequence>
<gene>
    <name evidence="1" type="ORF">APB76_04295</name>
</gene>
<dbReference type="Proteomes" id="UP000078406">
    <property type="component" value="Unassembled WGS sequence"/>
</dbReference>
<dbReference type="AlphaFoldDB" id="A0A177Y4X5"/>
<dbReference type="RefSeq" id="WP_049846343.1">
    <property type="nucleotide sequence ID" value="NZ_LLEI02000018.1"/>
</dbReference>
<proteinExistence type="predicted"/>